<gene>
    <name evidence="2" type="ORF">IPOD504_LOCUS3220</name>
</gene>
<feature type="non-terminal residue" evidence="2">
    <location>
        <position position="1"/>
    </location>
</feature>
<feature type="region of interest" description="Disordered" evidence="1">
    <location>
        <begin position="542"/>
        <end position="583"/>
    </location>
</feature>
<feature type="compositionally biased region" description="Polar residues" evidence="1">
    <location>
        <begin position="254"/>
        <end position="271"/>
    </location>
</feature>
<accession>A0ABN8HXV8</accession>
<reference evidence="2" key="1">
    <citation type="submission" date="2022-03" db="EMBL/GenBank/DDBJ databases">
        <authorList>
            <person name="Martin H S."/>
        </authorList>
    </citation>
    <scope>NUCLEOTIDE SEQUENCE</scope>
</reference>
<evidence type="ECO:0000256" key="1">
    <source>
        <dbReference type="SAM" id="MobiDB-lite"/>
    </source>
</evidence>
<feature type="compositionally biased region" description="Polar residues" evidence="1">
    <location>
        <begin position="542"/>
        <end position="557"/>
    </location>
</feature>
<dbReference type="Proteomes" id="UP000837857">
    <property type="component" value="Chromosome 13"/>
</dbReference>
<dbReference type="EMBL" id="OW152825">
    <property type="protein sequence ID" value="CAH2041518.1"/>
    <property type="molecule type" value="Genomic_DNA"/>
</dbReference>
<proteinExistence type="predicted"/>
<feature type="region of interest" description="Disordered" evidence="1">
    <location>
        <begin position="241"/>
        <end position="271"/>
    </location>
</feature>
<protein>
    <recommendedName>
        <fullName evidence="4">Adhesive plaque matrix protein-like</fullName>
    </recommendedName>
</protein>
<evidence type="ECO:0008006" key="4">
    <source>
        <dbReference type="Google" id="ProtNLM"/>
    </source>
</evidence>
<name>A0ABN8HXV8_9NEOP</name>
<evidence type="ECO:0000313" key="3">
    <source>
        <dbReference type="Proteomes" id="UP000837857"/>
    </source>
</evidence>
<evidence type="ECO:0000313" key="2">
    <source>
        <dbReference type="EMBL" id="CAH2041518.1"/>
    </source>
</evidence>
<feature type="region of interest" description="Disordered" evidence="1">
    <location>
        <begin position="80"/>
        <end position="103"/>
    </location>
</feature>
<sequence length="792" mass="89766">MQSRKSESTQSKLAYQPHVCFGCVSAFGQAEPHGASYENVSEARFLLTESLGDRFQRFKMRWLALVLVCATIVNVISEPDPKKYKQDDGEKDKKSESPLTDDEKSFLREVEEKFGVKSEIPVERQKNDSDITITATNSTQKAPFPAVIAIEIVNDTDSKSKEKRTIDANLGYGYRTHNGYTYTYFGKPTQEKGKFMIYPYSQQNAPSTNGHSAEYRQHLSEKHLQRTSVEIQPSQAFELVSVKDGQYEEKTRSPESPQSYTNDAPTTHPSTLYTTYNGQELTGLSGQFPSLQSNYFVEPKQLLANPQYQEVGLNQDYLSTNSLDQNRPVVPVLVLRIPSSYLKNPTAELYANLPNNYPLSHYLNNVNLQGLVNQYFKKNGYDFAPQVRAYQSHIASSAITPTVSSAYSTEPQQYSNPHVQPSYTQADYSGVQYSAVKPVMAKYPSGFTKHLNSQAHYRRPTQQPKYEYRYQHAPQPNAHTQAFYGQSEYQNQQQPTVASYELQNEHTIVKPTVETGSSEIGSPQYTAGHDTKVISVQYDSNVPSHSSLVPENQSGEKSQYDYSKETQAEYSPQQTLSQDYNSKSLSHYESSQIANAYYLQKQPGHAEALSSYPSQASSEEQGQQSYPELTATQGYEYVKPGEEQISNSFLLSENYPSKDQIATVLPYRYKPLKRPNTATVQTVSYVTPEPHPSKYQSRYKIMVPQTILKSQDSEKVTYVNSMPMHYTKAGYYSQDHSSEEQYNIGTHYIPQINKQKQPSYPKNYLSYLKRMTRPGIKSEGSLSKKQSEKITS</sequence>
<organism evidence="2 3">
    <name type="scientific">Iphiclides podalirius</name>
    <name type="common">scarce swallowtail</name>
    <dbReference type="NCBI Taxonomy" id="110791"/>
    <lineage>
        <taxon>Eukaryota</taxon>
        <taxon>Metazoa</taxon>
        <taxon>Ecdysozoa</taxon>
        <taxon>Arthropoda</taxon>
        <taxon>Hexapoda</taxon>
        <taxon>Insecta</taxon>
        <taxon>Pterygota</taxon>
        <taxon>Neoptera</taxon>
        <taxon>Endopterygota</taxon>
        <taxon>Lepidoptera</taxon>
        <taxon>Glossata</taxon>
        <taxon>Ditrysia</taxon>
        <taxon>Papilionoidea</taxon>
        <taxon>Papilionidae</taxon>
        <taxon>Papilioninae</taxon>
        <taxon>Iphiclides</taxon>
    </lineage>
</organism>
<feature type="compositionally biased region" description="Basic and acidic residues" evidence="1">
    <location>
        <begin position="558"/>
        <end position="567"/>
    </location>
</feature>
<keyword evidence="3" id="KW-1185">Reference proteome</keyword>
<feature type="compositionally biased region" description="Polar residues" evidence="1">
    <location>
        <begin position="568"/>
        <end position="583"/>
    </location>
</feature>